<accession>A0A5B6W853</accession>
<keyword evidence="5" id="KW-1185">Reference proteome</keyword>
<name>A0A5B6W853_9ROSI</name>
<dbReference type="Gene3D" id="2.40.70.10">
    <property type="entry name" value="Acid Proteases"/>
    <property type="match status" value="1"/>
</dbReference>
<dbReference type="Pfam" id="PF03732">
    <property type="entry name" value="Retrotrans_gag"/>
    <property type="match status" value="1"/>
</dbReference>
<protein>
    <recommendedName>
        <fullName evidence="3">Retrotransposon gag domain-containing protein</fullName>
    </recommendedName>
</protein>
<dbReference type="PANTHER" id="PTHR32108">
    <property type="entry name" value="DNA-DIRECTED RNA POLYMERASE SUBUNIT ALPHA"/>
    <property type="match status" value="1"/>
</dbReference>
<evidence type="ECO:0000259" key="3">
    <source>
        <dbReference type="Pfam" id="PF03732"/>
    </source>
</evidence>
<feature type="domain" description="Retrotransposon gag" evidence="3">
    <location>
        <begin position="209"/>
        <end position="299"/>
    </location>
</feature>
<dbReference type="EMBL" id="SMMG02000004">
    <property type="protein sequence ID" value="KAA3477880.1"/>
    <property type="molecule type" value="Genomic_DNA"/>
</dbReference>
<feature type="region of interest" description="Disordered" evidence="2">
    <location>
        <begin position="409"/>
        <end position="436"/>
    </location>
</feature>
<dbReference type="InterPro" id="IPR021109">
    <property type="entry name" value="Peptidase_aspartic_dom_sf"/>
</dbReference>
<dbReference type="Proteomes" id="UP000325315">
    <property type="component" value="Unassembled WGS sequence"/>
</dbReference>
<dbReference type="OrthoDB" id="2919534at2759"/>
<evidence type="ECO:0000256" key="2">
    <source>
        <dbReference type="SAM" id="MobiDB-lite"/>
    </source>
</evidence>
<feature type="region of interest" description="Disordered" evidence="2">
    <location>
        <begin position="41"/>
        <end position="115"/>
    </location>
</feature>
<sequence length="1234" mass="139656">MDQRYEQFQKDIQDQMKKFQQELKDQMIEAQRDMMAQMTQIMKGITNKGKDPTTSSGEESEDHPPGFTPPHGVWPQKEFTGLEHPPVPSPASLGQGVFASSHGTNPADPIVPDLDDPMELAKLKTKDRDAQDKYKDLEERLRAIEGTRVSSAMSAKKLSLVPGLVLPPKFKAPDFEKYDGTRCLKAHLTMFYRKIAGHEDEDKLLIHCFQESLIGSALRWYNQLGRERIQSWDDLATTFCEQYKHVSDIAPDRLTLQMMEKKPSETFRQYAQRWRDASVQVEPPLTKTEITVLFINTLKAPFYDKLVGNATKDFANVVISGELIENGIRNGMMEGSESSKRPVKKKEPETHMVGTENHYAPNPYPIQPRPQFRPPPNLYFPPQNLYYQTPPPYPVYTADVQRPLTIFSPNTMTASSQPKSEPRPTRSNPEKPQFAPIPMTYGELCPKLLEKQLIAPHYIAPLKPPYPKWYDPNASCMYHAGNRGHSTDNCLAFKRKVQSLIDAGILRFDGVSNLAGNPLPNHPIGNISVVAQEDRWRAKSHISEIRTPLEKVWEIMTEKGLLTRRFKKEIIESQSFCVFHGMEGHHIQSCEEFKELLQGMMDNKEVTICSKKEEFDEKDVCTSEGQSSGPPYSADRPLIIYYEAKKEEAKPKMIINVPSSFPYKDSKAVPWKYDVSITMPEATTDDVGEVGNFTRSGRCYSPEMVEPKKKVVDASRKGKAPMHEAEAEVEIRAEQESKRPVNKDEAHEFLRFIKHSEYNIVEQLNKQPAKISVLSLLLSSEPYRNALLRVLNQAYVPSNVPIEKLDRWANNLNADIFISFSDDEIPPNGRGSIKALHITTYCKGYIVPSVLIDNGSALNVMPLATLSRMPIDMSYLRPCHSTVRAFDGTRREVMGKIEIPLDVRPCTYNIEFQVMDISPSYNCLLGRPWIHSARAVPSSLHQKMKFVMDDRLITVAGEEDIVASVSTDAPYIEVNKDAVECSFRSFEFINATFVAEGSKAPMPKLSRNTRMGIKLTVGKGARARKGLGKYRQGMARALKPVPHKARYGLGFKPGVQQRKKQLQREQERRIARVTGRELEWEPITYPPLSKTFTSAGIIFPGRDDPQNMVSWVEKDLQDFSINVISKGNNAMEGISAIRPCPPGFTPNNWTAVDLLMISKPPPKCSDINDVNNPVTNPRIDFEKAICVGELEAEEDAEDYASSPDLLRMVEQEDKQILPYQESVETVNLGNEEKK</sequence>
<dbReference type="CDD" id="cd00303">
    <property type="entry name" value="retropepsin_like"/>
    <property type="match status" value="1"/>
</dbReference>
<evidence type="ECO:0000313" key="5">
    <source>
        <dbReference type="Proteomes" id="UP000325315"/>
    </source>
</evidence>
<evidence type="ECO:0000256" key="1">
    <source>
        <dbReference type="SAM" id="Coils"/>
    </source>
</evidence>
<organism evidence="4 5">
    <name type="scientific">Gossypium australe</name>
    <dbReference type="NCBI Taxonomy" id="47621"/>
    <lineage>
        <taxon>Eukaryota</taxon>
        <taxon>Viridiplantae</taxon>
        <taxon>Streptophyta</taxon>
        <taxon>Embryophyta</taxon>
        <taxon>Tracheophyta</taxon>
        <taxon>Spermatophyta</taxon>
        <taxon>Magnoliopsida</taxon>
        <taxon>eudicotyledons</taxon>
        <taxon>Gunneridae</taxon>
        <taxon>Pentapetalae</taxon>
        <taxon>rosids</taxon>
        <taxon>malvids</taxon>
        <taxon>Malvales</taxon>
        <taxon>Malvaceae</taxon>
        <taxon>Malvoideae</taxon>
        <taxon>Gossypium</taxon>
    </lineage>
</organism>
<dbReference type="InterPro" id="IPR005162">
    <property type="entry name" value="Retrotrans_gag_dom"/>
</dbReference>
<feature type="compositionally biased region" description="Polar residues" evidence="2">
    <location>
        <begin position="409"/>
        <end position="419"/>
    </location>
</feature>
<proteinExistence type="predicted"/>
<dbReference type="PANTHER" id="PTHR32108:SF9">
    <property type="entry name" value="REVERSE TRANSCRIPTASE RNASE H-LIKE DOMAIN-CONTAINING PROTEIN"/>
    <property type="match status" value="1"/>
</dbReference>
<feature type="coiled-coil region" evidence="1">
    <location>
        <begin position="120"/>
        <end position="147"/>
    </location>
</feature>
<dbReference type="AlphaFoldDB" id="A0A5B6W853"/>
<feature type="region of interest" description="Disordered" evidence="2">
    <location>
        <begin position="710"/>
        <end position="740"/>
    </location>
</feature>
<reference evidence="5" key="1">
    <citation type="journal article" date="2019" name="Plant Biotechnol. J.">
        <title>Genome sequencing of the Australian wild diploid species Gossypium australe highlights disease resistance and delayed gland morphogenesis.</title>
        <authorList>
            <person name="Cai Y."/>
            <person name="Cai X."/>
            <person name="Wang Q."/>
            <person name="Wang P."/>
            <person name="Zhang Y."/>
            <person name="Cai C."/>
            <person name="Xu Y."/>
            <person name="Wang K."/>
            <person name="Zhou Z."/>
            <person name="Wang C."/>
            <person name="Geng S."/>
            <person name="Li B."/>
            <person name="Dong Q."/>
            <person name="Hou Y."/>
            <person name="Wang H."/>
            <person name="Ai P."/>
            <person name="Liu Z."/>
            <person name="Yi F."/>
            <person name="Sun M."/>
            <person name="An G."/>
            <person name="Cheng J."/>
            <person name="Zhang Y."/>
            <person name="Shi Q."/>
            <person name="Xie Y."/>
            <person name="Shi X."/>
            <person name="Chang Y."/>
            <person name="Huang F."/>
            <person name="Chen Y."/>
            <person name="Hong S."/>
            <person name="Mi L."/>
            <person name="Sun Q."/>
            <person name="Zhang L."/>
            <person name="Zhou B."/>
            <person name="Peng R."/>
            <person name="Zhang X."/>
            <person name="Liu F."/>
        </authorList>
    </citation>
    <scope>NUCLEOTIDE SEQUENCE [LARGE SCALE GENOMIC DNA]</scope>
    <source>
        <strain evidence="5">cv. PA1801</strain>
    </source>
</reference>
<evidence type="ECO:0000313" key="4">
    <source>
        <dbReference type="EMBL" id="KAA3477880.1"/>
    </source>
</evidence>
<gene>
    <name evidence="4" type="ORF">EPI10_011738</name>
</gene>
<comment type="caution">
    <text evidence="4">The sequence shown here is derived from an EMBL/GenBank/DDBJ whole genome shotgun (WGS) entry which is preliminary data.</text>
</comment>
<keyword evidence="1" id="KW-0175">Coiled coil</keyword>